<dbReference type="InterPro" id="IPR007048">
    <property type="entry name" value="IraD/Gp25-like"/>
</dbReference>
<dbReference type="AlphaFoldDB" id="A0A2P8D857"/>
<feature type="domain" description="IraD/Gp25-like" evidence="1">
    <location>
        <begin position="31"/>
        <end position="120"/>
    </location>
</feature>
<name>A0A2P8D857_9BACT</name>
<comment type="caution">
    <text evidence="2">The sequence shown here is derived from an EMBL/GenBank/DDBJ whole genome shotgun (WGS) entry which is preliminary data.</text>
</comment>
<gene>
    <name evidence="2" type="ORF">B0I18_102385</name>
</gene>
<dbReference type="RefSeq" id="WP_106522420.1">
    <property type="nucleotide sequence ID" value="NZ_PYGD01000002.1"/>
</dbReference>
<protein>
    <recommendedName>
        <fullName evidence="1">IraD/Gp25-like domain-containing protein</fullName>
    </recommendedName>
</protein>
<dbReference type="Gene3D" id="3.10.450.40">
    <property type="match status" value="1"/>
</dbReference>
<dbReference type="SUPFAM" id="SSF160719">
    <property type="entry name" value="gpW/gp25-like"/>
    <property type="match status" value="1"/>
</dbReference>
<reference evidence="2 3" key="1">
    <citation type="submission" date="2018-03" db="EMBL/GenBank/DDBJ databases">
        <title>Genomic Encyclopedia of Type Strains, Phase III (KMG-III): the genomes of soil and plant-associated and newly described type strains.</title>
        <authorList>
            <person name="Whitman W."/>
        </authorList>
    </citation>
    <scope>NUCLEOTIDE SEQUENCE [LARGE SCALE GENOMIC DNA]</scope>
    <source>
        <strain evidence="2 3">CGMCC 1.12700</strain>
    </source>
</reference>
<dbReference type="EMBL" id="PYGD01000002">
    <property type="protein sequence ID" value="PSK93415.1"/>
    <property type="molecule type" value="Genomic_DNA"/>
</dbReference>
<keyword evidence="3" id="KW-1185">Reference proteome</keyword>
<evidence type="ECO:0000313" key="2">
    <source>
        <dbReference type="EMBL" id="PSK93415.1"/>
    </source>
</evidence>
<sequence length="142" mass="16402">MQENSNRSFLGTGWNFPPTFRREWYGPEMLSGEEDVRSSIRIILETITGERVMLPNFGCNLQPYIFEPMTPATITLIQKIVFEALSIHEPRIIVGDITYKLDEAAGVLELDIPYTIITTNTRYNYTYPFYIEEATNIERNPA</sequence>
<accession>A0A2P8D857</accession>
<proteinExistence type="predicted"/>
<dbReference type="Pfam" id="PF04965">
    <property type="entry name" value="GPW_gp25"/>
    <property type="match status" value="1"/>
</dbReference>
<evidence type="ECO:0000313" key="3">
    <source>
        <dbReference type="Proteomes" id="UP000240572"/>
    </source>
</evidence>
<dbReference type="Proteomes" id="UP000240572">
    <property type="component" value="Unassembled WGS sequence"/>
</dbReference>
<organism evidence="2 3">
    <name type="scientific">Taibaiella chishuiensis</name>
    <dbReference type="NCBI Taxonomy" id="1434707"/>
    <lineage>
        <taxon>Bacteria</taxon>
        <taxon>Pseudomonadati</taxon>
        <taxon>Bacteroidota</taxon>
        <taxon>Chitinophagia</taxon>
        <taxon>Chitinophagales</taxon>
        <taxon>Chitinophagaceae</taxon>
        <taxon>Taibaiella</taxon>
    </lineage>
</organism>
<dbReference type="OrthoDB" id="9802846at2"/>
<evidence type="ECO:0000259" key="1">
    <source>
        <dbReference type="Pfam" id="PF04965"/>
    </source>
</evidence>